<feature type="binding site" evidence="14">
    <location>
        <position position="79"/>
    </location>
    <ligand>
        <name>FMN</name>
        <dbReference type="ChEBI" id="CHEBI:58210"/>
    </ligand>
</feature>
<evidence type="ECO:0000256" key="14">
    <source>
        <dbReference type="PIRSR" id="PIRSR006621-2"/>
    </source>
</evidence>
<dbReference type="PIRSF" id="PIRSF006621">
    <property type="entry name" value="Dus"/>
    <property type="match status" value="1"/>
</dbReference>
<dbReference type="EMBL" id="BLYI01000062">
    <property type="protein sequence ID" value="GFO86314.1"/>
    <property type="molecule type" value="Genomic_DNA"/>
</dbReference>
<dbReference type="AlphaFoldDB" id="A0A916Q8J9"/>
<evidence type="ECO:0000256" key="7">
    <source>
        <dbReference type="ARBA" id="ARBA00022857"/>
    </source>
</evidence>
<dbReference type="PANTHER" id="PTHR45846:SF1">
    <property type="entry name" value="TRNA-DIHYDROURIDINE(47) SYNTHASE [NAD(P)(+)]-LIKE"/>
    <property type="match status" value="1"/>
</dbReference>
<comment type="catalytic activity">
    <reaction evidence="11">
        <text>a 5,6-dihydrouridine in tRNA + NAD(+) = a uridine in tRNA + NADH + H(+)</text>
        <dbReference type="Rhea" id="RHEA:54452"/>
        <dbReference type="Rhea" id="RHEA-COMP:13339"/>
        <dbReference type="Rhea" id="RHEA-COMP:13887"/>
        <dbReference type="ChEBI" id="CHEBI:15378"/>
        <dbReference type="ChEBI" id="CHEBI:57540"/>
        <dbReference type="ChEBI" id="CHEBI:57945"/>
        <dbReference type="ChEBI" id="CHEBI:65315"/>
        <dbReference type="ChEBI" id="CHEBI:74443"/>
    </reaction>
</comment>
<dbReference type="GO" id="GO:0017150">
    <property type="term" value="F:tRNA dihydrouridine synthase activity"/>
    <property type="evidence" value="ECO:0007669"/>
    <property type="project" value="InterPro"/>
</dbReference>
<dbReference type="Gene3D" id="3.20.20.70">
    <property type="entry name" value="Aldolase class I"/>
    <property type="match status" value="1"/>
</dbReference>
<dbReference type="NCBIfam" id="TIGR00737">
    <property type="entry name" value="nifR3_yhdG"/>
    <property type="match status" value="1"/>
</dbReference>
<dbReference type="InterPro" id="IPR001269">
    <property type="entry name" value="DUS_fam"/>
</dbReference>
<dbReference type="GO" id="GO:0000049">
    <property type="term" value="F:tRNA binding"/>
    <property type="evidence" value="ECO:0007669"/>
    <property type="project" value="UniProtKB-KW"/>
</dbReference>
<comment type="catalytic activity">
    <reaction evidence="10">
        <text>a 5,6-dihydrouridine in tRNA + NADP(+) = a uridine in tRNA + NADPH + H(+)</text>
        <dbReference type="Rhea" id="RHEA:23624"/>
        <dbReference type="Rhea" id="RHEA-COMP:13339"/>
        <dbReference type="Rhea" id="RHEA-COMP:13887"/>
        <dbReference type="ChEBI" id="CHEBI:15378"/>
        <dbReference type="ChEBI" id="CHEBI:57783"/>
        <dbReference type="ChEBI" id="CHEBI:58349"/>
        <dbReference type="ChEBI" id="CHEBI:65315"/>
        <dbReference type="ChEBI" id="CHEBI:74443"/>
    </reaction>
</comment>
<evidence type="ECO:0000256" key="12">
    <source>
        <dbReference type="PIRNR" id="PIRNR006621"/>
    </source>
</evidence>
<dbReference type="EC" id="1.3.1.-" evidence="12"/>
<evidence type="ECO:0000256" key="13">
    <source>
        <dbReference type="PIRSR" id="PIRSR006621-1"/>
    </source>
</evidence>
<dbReference type="PANTHER" id="PTHR45846">
    <property type="entry name" value="TRNA-DIHYDROURIDINE(47) SYNTHASE [NAD(P)(+)]-LIKE"/>
    <property type="match status" value="1"/>
</dbReference>
<keyword evidence="8" id="KW-0694">RNA-binding</keyword>
<evidence type="ECO:0000313" key="16">
    <source>
        <dbReference type="EMBL" id="GFO86314.1"/>
    </source>
</evidence>
<evidence type="ECO:0000256" key="2">
    <source>
        <dbReference type="ARBA" id="ARBA00002790"/>
    </source>
</evidence>
<comment type="cofactor">
    <cofactor evidence="1 12 14">
        <name>FMN</name>
        <dbReference type="ChEBI" id="CHEBI:58210"/>
    </cofactor>
</comment>
<proteinExistence type="inferred from homology"/>
<organism evidence="16 17">
    <name type="scientific">Anaerostipes butyraticus</name>
    <dbReference type="NCBI Taxonomy" id="645466"/>
    <lineage>
        <taxon>Bacteria</taxon>
        <taxon>Bacillati</taxon>
        <taxon>Bacillota</taxon>
        <taxon>Clostridia</taxon>
        <taxon>Lachnospirales</taxon>
        <taxon>Lachnospiraceae</taxon>
        <taxon>Anaerostipes</taxon>
    </lineage>
</organism>
<keyword evidence="17" id="KW-1185">Reference proteome</keyword>
<protein>
    <recommendedName>
        <fullName evidence="12">tRNA-dihydrouridine synthase</fullName>
        <ecNumber evidence="12">1.3.1.-</ecNumber>
    </recommendedName>
</protein>
<evidence type="ECO:0000256" key="3">
    <source>
        <dbReference type="ARBA" id="ARBA00022555"/>
    </source>
</evidence>
<sequence>MKNNNRLKPLQIGNVVIDYPFTLAPMAGVTDLPYRLLCKEQGAGLMCTEMVSAKGLYYGNRKSEPLMATDPKEQPAALQIFGSDPDIMGEMAAKVDNGKFQMIDINMGCPVPKIVNNGDGSALMKQPELAGKVIKAVASAVKVPVTVKIRKGFDDDHINAVEMAQIAEENGAKAIAVHGRTREQYYSGKADWSIIRRVKDAVSIPVIGNGDITCPEDALHMYEETGCDGFMIGRRAKGNPWIFKEMIHYFETGETLPRPSLEEVVAMMLRHGRMMIDFKGEYIGVREMRKHVSWYTFGFPGAAKLRDKVNHTETYQDLEELLTNYLESSRR</sequence>
<dbReference type="InterPro" id="IPR024036">
    <property type="entry name" value="tRNA-dHydroUridine_Synthase_C"/>
</dbReference>
<keyword evidence="14" id="KW-0547">Nucleotide-binding</keyword>
<evidence type="ECO:0000256" key="1">
    <source>
        <dbReference type="ARBA" id="ARBA00001917"/>
    </source>
</evidence>
<comment type="caution">
    <text evidence="16">The sequence shown here is derived from an EMBL/GenBank/DDBJ whole genome shotgun (WGS) entry which is preliminary data.</text>
</comment>
<dbReference type="SUPFAM" id="SSF51395">
    <property type="entry name" value="FMN-linked oxidoreductases"/>
    <property type="match status" value="1"/>
</dbReference>
<evidence type="ECO:0000256" key="6">
    <source>
        <dbReference type="ARBA" id="ARBA00022694"/>
    </source>
</evidence>
<keyword evidence="6 12" id="KW-0819">tRNA processing</keyword>
<comment type="function">
    <text evidence="2 12">Catalyzes the synthesis of 5,6-dihydrouridine (D), a modified base found in the D-loop of most tRNAs, via the reduction of the C5-C6 double bond in target uridines.</text>
</comment>
<dbReference type="InterPro" id="IPR018517">
    <property type="entry name" value="tRNA_hU_synthase_CS"/>
</dbReference>
<feature type="active site" description="Proton donor" evidence="13">
    <location>
        <position position="109"/>
    </location>
</feature>
<evidence type="ECO:0000256" key="10">
    <source>
        <dbReference type="ARBA" id="ARBA00048205"/>
    </source>
</evidence>
<feature type="binding site" evidence="14">
    <location>
        <begin position="25"/>
        <end position="27"/>
    </location>
    <ligand>
        <name>FMN</name>
        <dbReference type="ChEBI" id="CHEBI:58210"/>
    </ligand>
</feature>
<dbReference type="Proteomes" id="UP000613208">
    <property type="component" value="Unassembled WGS sequence"/>
</dbReference>
<evidence type="ECO:0000256" key="9">
    <source>
        <dbReference type="ARBA" id="ARBA00023002"/>
    </source>
</evidence>
<feature type="binding site" evidence="14">
    <location>
        <position position="178"/>
    </location>
    <ligand>
        <name>FMN</name>
        <dbReference type="ChEBI" id="CHEBI:58210"/>
    </ligand>
</feature>
<comment type="similarity">
    <text evidence="12">Belongs to the dus family.</text>
</comment>
<dbReference type="CDD" id="cd02801">
    <property type="entry name" value="DUS_like_FMN"/>
    <property type="match status" value="1"/>
</dbReference>
<dbReference type="PROSITE" id="PS01136">
    <property type="entry name" value="UPF0034"/>
    <property type="match status" value="1"/>
</dbReference>
<keyword evidence="5 12" id="KW-0288">FMN</keyword>
<reference evidence="16" key="1">
    <citation type="submission" date="2020-06" db="EMBL/GenBank/DDBJ databases">
        <title>Characterization of fructooligosaccharide metabolism and fructooligosaccharide-degrading enzymes in human commensal butyrate producers.</title>
        <authorList>
            <person name="Tanno H."/>
            <person name="Fujii T."/>
            <person name="Hirano K."/>
            <person name="Maeno S."/>
            <person name="Tonozuka T."/>
            <person name="Sakamoto M."/>
            <person name="Ohkuma M."/>
            <person name="Tochio T."/>
            <person name="Endo A."/>
        </authorList>
    </citation>
    <scope>NUCLEOTIDE SEQUENCE</scope>
    <source>
        <strain evidence="16">JCM 17466</strain>
    </source>
</reference>
<evidence type="ECO:0000256" key="11">
    <source>
        <dbReference type="ARBA" id="ARBA00048802"/>
    </source>
</evidence>
<dbReference type="InterPro" id="IPR035587">
    <property type="entry name" value="DUS-like_FMN-bd"/>
</dbReference>
<keyword evidence="3" id="KW-0820">tRNA-binding</keyword>
<evidence type="ECO:0000259" key="15">
    <source>
        <dbReference type="Pfam" id="PF01207"/>
    </source>
</evidence>
<dbReference type="GO" id="GO:0050660">
    <property type="term" value="F:flavin adenine dinucleotide binding"/>
    <property type="evidence" value="ECO:0007669"/>
    <property type="project" value="InterPro"/>
</dbReference>
<feature type="binding site" evidence="14">
    <location>
        <position position="148"/>
    </location>
    <ligand>
        <name>FMN</name>
        <dbReference type="ChEBI" id="CHEBI:58210"/>
    </ligand>
</feature>
<name>A0A916Q8J9_9FIRM</name>
<evidence type="ECO:0000313" key="17">
    <source>
        <dbReference type="Proteomes" id="UP000613208"/>
    </source>
</evidence>
<keyword evidence="9 12" id="KW-0560">Oxidoreductase</keyword>
<dbReference type="InterPro" id="IPR013785">
    <property type="entry name" value="Aldolase_TIM"/>
</dbReference>
<dbReference type="Gene3D" id="1.10.1200.80">
    <property type="entry name" value="Putative flavin oxidoreducatase, domain 2"/>
    <property type="match status" value="1"/>
</dbReference>
<accession>A0A916Q8J9</accession>
<keyword evidence="4 12" id="KW-0285">Flavoprotein</keyword>
<evidence type="ECO:0000256" key="5">
    <source>
        <dbReference type="ARBA" id="ARBA00022643"/>
    </source>
</evidence>
<feature type="domain" description="DUS-like FMN-binding" evidence="15">
    <location>
        <begin position="22"/>
        <end position="323"/>
    </location>
</feature>
<evidence type="ECO:0000256" key="4">
    <source>
        <dbReference type="ARBA" id="ARBA00022630"/>
    </source>
</evidence>
<evidence type="ECO:0000256" key="8">
    <source>
        <dbReference type="ARBA" id="ARBA00022884"/>
    </source>
</evidence>
<dbReference type="RefSeq" id="WP_201311970.1">
    <property type="nucleotide sequence ID" value="NZ_BLYI01000062.1"/>
</dbReference>
<gene>
    <name evidence="16" type="primary">dusB</name>
    <name evidence="16" type="ORF">ANBU17_26610</name>
</gene>
<feature type="binding site" evidence="14">
    <location>
        <begin position="233"/>
        <end position="234"/>
    </location>
    <ligand>
        <name>FMN</name>
        <dbReference type="ChEBI" id="CHEBI:58210"/>
    </ligand>
</feature>
<dbReference type="InterPro" id="IPR004652">
    <property type="entry name" value="DusB-like"/>
</dbReference>
<dbReference type="Pfam" id="PF01207">
    <property type="entry name" value="Dus"/>
    <property type="match status" value="1"/>
</dbReference>
<keyword evidence="7" id="KW-0521">NADP</keyword>